<dbReference type="NCBIfam" id="NF004043">
    <property type="entry name" value="PRK05560.1"/>
    <property type="match status" value="1"/>
</dbReference>
<comment type="function">
    <text evidence="9">A type II topoisomerase that negatively supercoils closed circular double-stranded (ds) DNA in an ATP-dependent manner to modulate DNA topology and maintain chromosomes in an underwound state. Negative supercoiling favors strand separation, and DNA replication, transcription, recombination and repair, all of which involve strand separation. Also able to catalyze the interconversion of other topological isomers of dsDNA rings, including catenanes and knotted rings. Type II topoisomerases break and join 2 DNA strands simultaneously in an ATP-dependent manner.</text>
</comment>
<feature type="active site" description="O-(5'-phospho-DNA)-tyrosine intermediate" evidence="9 10">
    <location>
        <position position="124"/>
    </location>
</feature>
<evidence type="ECO:0000259" key="13">
    <source>
        <dbReference type="PROSITE" id="PS52040"/>
    </source>
</evidence>
<evidence type="ECO:0000256" key="3">
    <source>
        <dbReference type="ARBA" id="ARBA00022741"/>
    </source>
</evidence>
<evidence type="ECO:0000256" key="11">
    <source>
        <dbReference type="SAM" id="Coils"/>
    </source>
</evidence>
<dbReference type="GO" id="GO:0006261">
    <property type="term" value="P:DNA-templated DNA replication"/>
    <property type="evidence" value="ECO:0007669"/>
    <property type="project" value="UniProtKB-UniRule"/>
</dbReference>
<dbReference type="NCBIfam" id="NF004044">
    <property type="entry name" value="PRK05561.1"/>
    <property type="match status" value="1"/>
</dbReference>
<dbReference type="Pfam" id="PF03989">
    <property type="entry name" value="DNA_gyraseA_C"/>
    <property type="match status" value="6"/>
</dbReference>
<evidence type="ECO:0000256" key="9">
    <source>
        <dbReference type="HAMAP-Rule" id="MF_01897"/>
    </source>
</evidence>
<comment type="subunit">
    <text evidence="8">Heterotetramer composed of ParC and ParE.</text>
</comment>
<comment type="similarity">
    <text evidence="2 9">Belongs to the type II topoisomerase GyrA/ParC subunit family.</text>
</comment>
<dbReference type="HAMAP" id="MF_01897">
    <property type="entry name" value="GyrA"/>
    <property type="match status" value="1"/>
</dbReference>
<dbReference type="InterPro" id="IPR035516">
    <property type="entry name" value="Gyrase/topoIV_suA_C"/>
</dbReference>
<dbReference type="SMART" id="SM00434">
    <property type="entry name" value="TOP4c"/>
    <property type="match status" value="1"/>
</dbReference>
<proteinExistence type="inferred from homology"/>
<feature type="short sequence motif" description="GyrA-box" evidence="9">
    <location>
        <begin position="526"/>
        <end position="532"/>
    </location>
</feature>
<dbReference type="Pfam" id="PF00521">
    <property type="entry name" value="DNA_topoisoIV"/>
    <property type="match status" value="1"/>
</dbReference>
<evidence type="ECO:0000313" key="14">
    <source>
        <dbReference type="EMBL" id="PRM94027.1"/>
    </source>
</evidence>
<dbReference type="Gene3D" id="3.90.199.10">
    <property type="entry name" value="Topoisomerase II, domain 5"/>
    <property type="match status" value="1"/>
</dbReference>
<keyword evidence="9" id="KW-0963">Cytoplasm</keyword>
<dbReference type="GO" id="GO:0006265">
    <property type="term" value="P:DNA topological change"/>
    <property type="evidence" value="ECO:0007669"/>
    <property type="project" value="UniProtKB-UniRule"/>
</dbReference>
<evidence type="ECO:0000256" key="4">
    <source>
        <dbReference type="ARBA" id="ARBA00022840"/>
    </source>
</evidence>
<keyword evidence="7 9" id="KW-0413">Isomerase</keyword>
<dbReference type="AlphaFoldDB" id="A0A2S9T5B4"/>
<dbReference type="Gene3D" id="1.10.268.10">
    <property type="entry name" value="Topoisomerase, domain 3"/>
    <property type="match status" value="1"/>
</dbReference>
<evidence type="ECO:0000256" key="6">
    <source>
        <dbReference type="ARBA" id="ARBA00023125"/>
    </source>
</evidence>
<dbReference type="GO" id="GO:0005694">
    <property type="term" value="C:chromosome"/>
    <property type="evidence" value="ECO:0007669"/>
    <property type="project" value="InterPro"/>
</dbReference>
<sequence length="853" mass="95926">MENLFENQDIVDINIEDSVKASYLDYSMSVIIGRALPDAKDGLKPVHRRILYAMHDLNLTSKVAYKKSARIVGDVIGKYHPHGDTSVYDALVRMAQSFSMRAPLVDGQGNFGSVDGDSAAAMRYTEARMTRIAEEVLRDLDKDTVNFVPNYDDTMREPAVLPTRVPTLLLNGSEGIAVGMATKIPPHNLGELLDAILHLIDNPSSEAIDLMEFIQGPDFPTGGTIFGRRGIVDAYNTGRGRVRIRAKHHIESKAKKDVIVIDELPYQVNKARLIELIANLAKDKQIEGIAEVRDESDRDGIRVVIELKKEAMAEIVLNNLYKSTPMETTFGIILLAVYNKEPKVFNLPEILNIFLSHRKTVIIRRTIFDLEKAKARAHILEGLKIALDNIDEVVKIIRASANDTEAKDNLSSRFGLSAIQSQAILDMRLGRLTGLQRDKLEAEYAELMLLIAELESILRSEEKLNEIIKEELNEIKEKFSTPRRTEIEDSYDEIDVEDLIPNEPMVVTITHNGYVKRVPIKSYERQKRGGKGKVAVTTHDDDFIERFFVSNTHDTLMFVTNMGQLYWLKVYKIPEGSRTAKGKAVVNLINLRADEKIMAIIPTPDFDESKSLVFFTRNGVIKRTSLNEFSNIRSNGVRAIVLDDADEIVTAKIADVQTQYIMIFTSLGQCIRFELEKTRDQGRSTRGVRGIKFKIDTDIVVDADVIDNEEQEILTVSEKGIGKRTTIEEYRLTNRAGSGVIAMKLSPKTGNIVGEVLVDDTQDLMLLTSIGKMIRVDMQTIRKAGRNTSGVIIVNMDKDDKVVSIAKCPKEDEEIELDENGNIIRYNEDGEVIETSKEQEDNLLDIIDNKEEE</sequence>
<feature type="region of interest" description="Disordered" evidence="12">
    <location>
        <begin position="832"/>
        <end position="853"/>
    </location>
</feature>
<dbReference type="PANTHER" id="PTHR43493:SF5">
    <property type="entry name" value="DNA GYRASE SUBUNIT A, CHLOROPLASTIC_MITOCHONDRIAL"/>
    <property type="match status" value="1"/>
</dbReference>
<gene>
    <name evidence="9" type="primary">gyrA</name>
    <name evidence="14" type="ORF">CJ673_08670</name>
</gene>
<dbReference type="GO" id="GO:0034335">
    <property type="term" value="F:DNA negative supercoiling activity"/>
    <property type="evidence" value="ECO:0007669"/>
    <property type="project" value="UniProtKB-ARBA"/>
</dbReference>
<evidence type="ECO:0000256" key="5">
    <source>
        <dbReference type="ARBA" id="ARBA00023029"/>
    </source>
</evidence>
<evidence type="ECO:0000313" key="15">
    <source>
        <dbReference type="Proteomes" id="UP000238281"/>
    </source>
</evidence>
<dbReference type="InterPro" id="IPR002205">
    <property type="entry name" value="Topo_IIA_dom_A"/>
</dbReference>
<name>A0A2S9T5B4_9BACT</name>
<dbReference type="Proteomes" id="UP000238281">
    <property type="component" value="Unassembled WGS sequence"/>
</dbReference>
<dbReference type="InterPro" id="IPR013760">
    <property type="entry name" value="Topo_IIA-like_dom_sf"/>
</dbReference>
<dbReference type="FunFam" id="3.30.1360.40:FF:000002">
    <property type="entry name" value="DNA gyrase subunit A"/>
    <property type="match status" value="1"/>
</dbReference>
<keyword evidence="5 9" id="KW-0799">Topoisomerase</keyword>
<dbReference type="FunFam" id="1.10.268.10:FF:000001">
    <property type="entry name" value="DNA gyrase subunit A"/>
    <property type="match status" value="1"/>
</dbReference>
<organism evidence="14 15">
    <name type="scientific">Aliarcobacter cryaerophilus</name>
    <dbReference type="NCBI Taxonomy" id="28198"/>
    <lineage>
        <taxon>Bacteria</taxon>
        <taxon>Pseudomonadati</taxon>
        <taxon>Campylobacterota</taxon>
        <taxon>Epsilonproteobacteria</taxon>
        <taxon>Campylobacterales</taxon>
        <taxon>Arcobacteraceae</taxon>
        <taxon>Aliarcobacter</taxon>
    </lineage>
</organism>
<comment type="subunit">
    <text evidence="9">Heterotetramer, composed of two GyrA and two GyrB chains. In the heterotetramer, GyrA contains the active site tyrosine that forms a transient covalent intermediate with DNA, while GyrB binds cofactors and catalyzes ATP hydrolysis.</text>
</comment>
<dbReference type="EMBL" id="NXGE01000005">
    <property type="protein sequence ID" value="PRM94027.1"/>
    <property type="molecule type" value="Genomic_DNA"/>
</dbReference>
<feature type="coiled-coil region" evidence="11">
    <location>
        <begin position="437"/>
        <end position="478"/>
    </location>
</feature>
<evidence type="ECO:0000256" key="2">
    <source>
        <dbReference type="ARBA" id="ARBA00008263"/>
    </source>
</evidence>
<reference evidence="14 15" key="1">
    <citation type="submission" date="2017-09" db="EMBL/GenBank/DDBJ databases">
        <title>Reassesment of A. cryaerophilus.</title>
        <authorList>
            <person name="Perez-Cataluna A."/>
            <person name="Collado L."/>
            <person name="Salgado O."/>
            <person name="Lefinanco V."/>
            <person name="Figueras M.J."/>
        </authorList>
    </citation>
    <scope>NUCLEOTIDE SEQUENCE [LARGE SCALE GENOMIC DNA]</scope>
    <source>
        <strain evidence="14 15">LMG 10210</strain>
    </source>
</reference>
<evidence type="ECO:0000256" key="8">
    <source>
        <dbReference type="ARBA" id="ARBA00063644"/>
    </source>
</evidence>
<evidence type="ECO:0000256" key="12">
    <source>
        <dbReference type="SAM" id="MobiDB-lite"/>
    </source>
</evidence>
<dbReference type="Gene3D" id="2.120.10.90">
    <property type="entry name" value="DNA gyrase/topoisomerase IV, subunit A, C-terminal"/>
    <property type="match status" value="1"/>
</dbReference>
<accession>A0A2S9T5B4</accession>
<feature type="domain" description="Topo IIA-type catalytic" evidence="13">
    <location>
        <begin position="36"/>
        <end position="499"/>
    </location>
</feature>
<dbReference type="FunFam" id="2.120.10.90:FF:000005">
    <property type="entry name" value="DNA topoisomerase 4 subunit A"/>
    <property type="match status" value="1"/>
</dbReference>
<evidence type="ECO:0000256" key="7">
    <source>
        <dbReference type="ARBA" id="ARBA00023235"/>
    </source>
</evidence>
<dbReference type="STRING" id="28198.GCA_001572855_00048"/>
<dbReference type="CDD" id="cd00187">
    <property type="entry name" value="TOP4c"/>
    <property type="match status" value="1"/>
</dbReference>
<keyword evidence="4 9" id="KW-0067">ATP-binding</keyword>
<keyword evidence="3 9" id="KW-0547">Nucleotide-binding</keyword>
<comment type="subcellular location">
    <subcellularLocation>
        <location evidence="9">Cytoplasm</location>
    </subcellularLocation>
</comment>
<dbReference type="InterPro" id="IPR050220">
    <property type="entry name" value="Type_II_DNA_Topoisomerases"/>
</dbReference>
<dbReference type="InterPro" id="IPR006691">
    <property type="entry name" value="GyrA/parC_rep"/>
</dbReference>
<dbReference type="InterPro" id="IPR005743">
    <property type="entry name" value="GyrA"/>
</dbReference>
<dbReference type="GO" id="GO:0005737">
    <property type="term" value="C:cytoplasm"/>
    <property type="evidence" value="ECO:0007669"/>
    <property type="project" value="UniProtKB-SubCell"/>
</dbReference>
<dbReference type="RefSeq" id="WP_105915794.1">
    <property type="nucleotide sequence ID" value="NZ_NXGE01000005.1"/>
</dbReference>
<dbReference type="InterPro" id="IPR013757">
    <property type="entry name" value="Topo_IIA_A_a_sf"/>
</dbReference>
<comment type="miscellaneous">
    <text evidence="9">Few gyrases are as efficient as E.coli at forming negative supercoils. Not all organisms have 2 type II topoisomerases; in organisms with a single type II topoisomerase this enzyme also has to decatenate newly replicated chromosomes.</text>
</comment>
<dbReference type="SUPFAM" id="SSF56719">
    <property type="entry name" value="Type II DNA topoisomerase"/>
    <property type="match status" value="1"/>
</dbReference>
<keyword evidence="6 9" id="KW-0238">DNA-binding</keyword>
<dbReference type="GO" id="GO:0003677">
    <property type="term" value="F:DNA binding"/>
    <property type="evidence" value="ECO:0007669"/>
    <property type="project" value="UniProtKB-UniRule"/>
</dbReference>
<dbReference type="SUPFAM" id="SSF101904">
    <property type="entry name" value="GyrA/ParC C-terminal domain-like"/>
    <property type="match status" value="1"/>
</dbReference>
<comment type="caution">
    <text evidence="14">The sequence shown here is derived from an EMBL/GenBank/DDBJ whole genome shotgun (WGS) entry which is preliminary data.</text>
</comment>
<dbReference type="InterPro" id="IPR013758">
    <property type="entry name" value="Topo_IIA_A/C_ab"/>
</dbReference>
<protein>
    <recommendedName>
        <fullName evidence="9">DNA gyrase subunit A</fullName>
        <ecNumber evidence="9">5.6.2.2</ecNumber>
    </recommendedName>
</protein>
<dbReference type="NCBIfam" id="TIGR01063">
    <property type="entry name" value="gyrA"/>
    <property type="match status" value="1"/>
</dbReference>
<dbReference type="FunFam" id="3.90.199.10:FF:000001">
    <property type="entry name" value="DNA gyrase subunit A"/>
    <property type="match status" value="1"/>
</dbReference>
<dbReference type="PROSITE" id="PS52040">
    <property type="entry name" value="TOPO_IIA"/>
    <property type="match status" value="1"/>
</dbReference>
<evidence type="ECO:0000256" key="10">
    <source>
        <dbReference type="PROSITE-ProRule" id="PRU01384"/>
    </source>
</evidence>
<keyword evidence="11" id="KW-0175">Coiled coil</keyword>
<dbReference type="EC" id="5.6.2.2" evidence="9"/>
<comment type="catalytic activity">
    <reaction evidence="1 9 10">
        <text>ATP-dependent breakage, passage and rejoining of double-stranded DNA.</text>
        <dbReference type="EC" id="5.6.2.2"/>
    </reaction>
</comment>
<dbReference type="PANTHER" id="PTHR43493">
    <property type="entry name" value="DNA GYRASE/TOPOISOMERASE SUBUNIT A"/>
    <property type="match status" value="1"/>
</dbReference>
<dbReference type="GO" id="GO:0009330">
    <property type="term" value="C:DNA topoisomerase type II (double strand cut, ATP-hydrolyzing) complex"/>
    <property type="evidence" value="ECO:0007669"/>
    <property type="project" value="TreeGrafter"/>
</dbReference>
<dbReference type="Gene3D" id="3.30.1360.40">
    <property type="match status" value="1"/>
</dbReference>
<dbReference type="GO" id="GO:0005524">
    <property type="term" value="F:ATP binding"/>
    <property type="evidence" value="ECO:0007669"/>
    <property type="project" value="UniProtKB-UniRule"/>
</dbReference>
<evidence type="ECO:0000256" key="1">
    <source>
        <dbReference type="ARBA" id="ARBA00000185"/>
    </source>
</evidence>